<feature type="domain" description="Solute-binding protein family 5" evidence="5">
    <location>
        <begin position="100"/>
        <end position="447"/>
    </location>
</feature>
<dbReference type="InterPro" id="IPR006311">
    <property type="entry name" value="TAT_signal"/>
</dbReference>
<evidence type="ECO:0000313" key="7">
    <source>
        <dbReference type="Proteomes" id="UP000533306"/>
    </source>
</evidence>
<dbReference type="GO" id="GO:1904680">
    <property type="term" value="F:peptide transmembrane transporter activity"/>
    <property type="evidence" value="ECO:0007669"/>
    <property type="project" value="TreeGrafter"/>
</dbReference>
<dbReference type="InterPro" id="IPR000914">
    <property type="entry name" value="SBP_5_dom"/>
</dbReference>
<keyword evidence="3" id="KW-0813">Transport</keyword>
<evidence type="ECO:0000259" key="5">
    <source>
        <dbReference type="Pfam" id="PF00496"/>
    </source>
</evidence>
<dbReference type="GO" id="GO:0030288">
    <property type="term" value="C:outer membrane-bounded periplasmic space"/>
    <property type="evidence" value="ECO:0007669"/>
    <property type="project" value="UniProtKB-ARBA"/>
</dbReference>
<dbReference type="Gene3D" id="3.90.76.10">
    <property type="entry name" value="Dipeptide-binding Protein, Domain 1"/>
    <property type="match status" value="1"/>
</dbReference>
<dbReference type="EMBL" id="JACHEU010000001">
    <property type="protein sequence ID" value="MBB6012036.1"/>
    <property type="molecule type" value="Genomic_DNA"/>
</dbReference>
<evidence type="ECO:0000256" key="1">
    <source>
        <dbReference type="ARBA" id="ARBA00004418"/>
    </source>
</evidence>
<name>A0A7W9S0V7_9HYPH</name>
<dbReference type="GO" id="GO:0043190">
    <property type="term" value="C:ATP-binding cassette (ABC) transporter complex"/>
    <property type="evidence" value="ECO:0007669"/>
    <property type="project" value="InterPro"/>
</dbReference>
<dbReference type="Gene3D" id="3.10.105.10">
    <property type="entry name" value="Dipeptide-binding Protein, Domain 3"/>
    <property type="match status" value="1"/>
</dbReference>
<gene>
    <name evidence="6" type="ORF">HNR59_001381</name>
</gene>
<evidence type="ECO:0000256" key="4">
    <source>
        <dbReference type="ARBA" id="ARBA00022729"/>
    </source>
</evidence>
<dbReference type="GO" id="GO:0015833">
    <property type="term" value="P:peptide transport"/>
    <property type="evidence" value="ECO:0007669"/>
    <property type="project" value="TreeGrafter"/>
</dbReference>
<dbReference type="InterPro" id="IPR019546">
    <property type="entry name" value="TAT_signal_bac_arc"/>
</dbReference>
<dbReference type="CDD" id="cd08503">
    <property type="entry name" value="PBP2_NikA_DppA_OppA_like_17"/>
    <property type="match status" value="1"/>
</dbReference>
<evidence type="ECO:0000256" key="3">
    <source>
        <dbReference type="ARBA" id="ARBA00022448"/>
    </source>
</evidence>
<dbReference type="InterPro" id="IPR039424">
    <property type="entry name" value="SBP_5"/>
</dbReference>
<comment type="caution">
    <text evidence="6">The sequence shown here is derived from an EMBL/GenBank/DDBJ whole genome shotgun (WGS) entry which is preliminary data.</text>
</comment>
<keyword evidence="4" id="KW-0732">Signal</keyword>
<dbReference type="SUPFAM" id="SSF53850">
    <property type="entry name" value="Periplasmic binding protein-like II"/>
    <property type="match status" value="1"/>
</dbReference>
<organism evidence="6 7">
    <name type="scientific">Aquamicrobium lusatiense</name>
    <dbReference type="NCBI Taxonomy" id="89772"/>
    <lineage>
        <taxon>Bacteria</taxon>
        <taxon>Pseudomonadati</taxon>
        <taxon>Pseudomonadota</taxon>
        <taxon>Alphaproteobacteria</taxon>
        <taxon>Hyphomicrobiales</taxon>
        <taxon>Phyllobacteriaceae</taxon>
        <taxon>Aquamicrobium</taxon>
    </lineage>
</organism>
<dbReference type="RefSeq" id="WP_183827777.1">
    <property type="nucleotide sequence ID" value="NZ_JACHEU010000001.1"/>
</dbReference>
<evidence type="ECO:0000313" key="6">
    <source>
        <dbReference type="EMBL" id="MBB6012036.1"/>
    </source>
</evidence>
<proteinExistence type="inferred from homology"/>
<dbReference type="Pfam" id="PF00496">
    <property type="entry name" value="SBP_bac_5"/>
    <property type="match status" value="1"/>
</dbReference>
<dbReference type="AlphaFoldDB" id="A0A7W9S0V7"/>
<sequence>MSAELDFLSRAVATGRLSRRDFLGRAAALGVSAALANMMLSGAAQAQTPQKGGALKMGLVGGESTNSLDPAQFLTQVPQNFGCTWGETLAIQSPANGSAQPVLAESWDASADATEWSFKIRKGVTFHNGKELSPEDVAQTIRRHSDADTKSAAVGILGDINEVVVDGDNVVFKLKRGNADLPLLLTDYHLIIQPNGGFDDPTAGIGTGPYKVEVNEPGVRHMSVKYDGYWNDDVGHVDSVEIIVMNDTTARMAALQSGQVHIINRVEPKTVALLKRAPGVVIVNVPSKGHYIFPMFCNTAPFDNADLRLALKLAIDREQMIQQIMQGYASVGNDFPISKSYALYPEGIEQRSYDPDQAKFHYEKSGHSGPILLRTSDVAFPGAVDAAQLFQQSAAKAGIQIQVQREPGDGYWTEVWNKQPFCASYWGGRPTQDSMYSTAYITGADWNDTRFFNEKFDKIILEARAELDTAKRTDLYREAATIVRDDGGLILPMFNDFIDAHREEVQGWVLDPNHETSNLKAAIRVWLKQG</sequence>
<protein>
    <submittedName>
        <fullName evidence="6">Peptide/nickel transport system substrate-binding protein</fullName>
    </submittedName>
</protein>
<evidence type="ECO:0000256" key="2">
    <source>
        <dbReference type="ARBA" id="ARBA00005695"/>
    </source>
</evidence>
<dbReference type="NCBIfam" id="TIGR01409">
    <property type="entry name" value="TAT_signal_seq"/>
    <property type="match status" value="1"/>
</dbReference>
<reference evidence="6 7" key="1">
    <citation type="submission" date="2020-08" db="EMBL/GenBank/DDBJ databases">
        <title>Genomic Encyclopedia of Type Strains, Phase IV (KMG-IV): sequencing the most valuable type-strain genomes for metagenomic binning, comparative biology and taxonomic classification.</title>
        <authorList>
            <person name="Goeker M."/>
        </authorList>
    </citation>
    <scope>NUCLEOTIDE SEQUENCE [LARGE SCALE GENOMIC DNA]</scope>
    <source>
        <strain evidence="6 7">DSM 11099</strain>
    </source>
</reference>
<dbReference type="InterPro" id="IPR030678">
    <property type="entry name" value="Peptide/Ni-bd"/>
</dbReference>
<dbReference type="PIRSF" id="PIRSF002741">
    <property type="entry name" value="MppA"/>
    <property type="match status" value="1"/>
</dbReference>
<dbReference type="Proteomes" id="UP000533306">
    <property type="component" value="Unassembled WGS sequence"/>
</dbReference>
<keyword evidence="7" id="KW-1185">Reference proteome</keyword>
<dbReference type="Gene3D" id="3.40.190.10">
    <property type="entry name" value="Periplasmic binding protein-like II"/>
    <property type="match status" value="1"/>
</dbReference>
<dbReference type="PROSITE" id="PS51318">
    <property type="entry name" value="TAT"/>
    <property type="match status" value="1"/>
</dbReference>
<dbReference type="PANTHER" id="PTHR30290">
    <property type="entry name" value="PERIPLASMIC BINDING COMPONENT OF ABC TRANSPORTER"/>
    <property type="match status" value="1"/>
</dbReference>
<accession>A0A7W9S0V7</accession>
<comment type="similarity">
    <text evidence="2">Belongs to the bacterial solute-binding protein 5 family.</text>
</comment>
<comment type="subcellular location">
    <subcellularLocation>
        <location evidence="1">Periplasm</location>
    </subcellularLocation>
</comment>
<dbReference type="PANTHER" id="PTHR30290:SF10">
    <property type="entry name" value="PERIPLASMIC OLIGOPEPTIDE-BINDING PROTEIN-RELATED"/>
    <property type="match status" value="1"/>
</dbReference>